<gene>
    <name evidence="2" type="ORF">EIP75_17800</name>
</gene>
<reference evidence="2 3" key="1">
    <citation type="submission" date="2018-12" db="EMBL/GenBank/DDBJ databases">
        <title>The whole draft genome of Aquabacterium sp. SJQ9.</title>
        <authorList>
            <person name="Sun L."/>
            <person name="Gao X."/>
            <person name="Chen W."/>
            <person name="Huang K."/>
        </authorList>
    </citation>
    <scope>NUCLEOTIDE SEQUENCE [LARGE SCALE GENOMIC DNA]</scope>
    <source>
        <strain evidence="2 3">SJQ9</strain>
    </source>
</reference>
<keyword evidence="3" id="KW-1185">Reference proteome</keyword>
<evidence type="ECO:0000313" key="2">
    <source>
        <dbReference type="EMBL" id="RRS02995.1"/>
    </source>
</evidence>
<feature type="chain" id="PRO_5018673468" evidence="1">
    <location>
        <begin position="34"/>
        <end position="143"/>
    </location>
</feature>
<sequence length="143" mass="14886">MFDHPRVCMNPHRLRMVATGAMAAMLSITTAFAADGTTAGDAGSRYSRERAACTDGTSQQDRATCLKEAGAALDEARRGRLEAGNLPSNANVTARCNALPAKDRSDCVARINGAGTTSGSVREGGIYRELVTTTPAPPAASQE</sequence>
<dbReference type="RefSeq" id="WP_125244631.1">
    <property type="nucleotide sequence ID" value="NZ_RSED01000016.1"/>
</dbReference>
<name>A0A3R8T039_9BURK</name>
<dbReference type="OrthoDB" id="8780961at2"/>
<evidence type="ECO:0000313" key="3">
    <source>
        <dbReference type="Proteomes" id="UP000269265"/>
    </source>
</evidence>
<feature type="signal peptide" evidence="1">
    <location>
        <begin position="1"/>
        <end position="33"/>
    </location>
</feature>
<organism evidence="2 3">
    <name type="scientific">Aquabacterium soli</name>
    <dbReference type="NCBI Taxonomy" id="2493092"/>
    <lineage>
        <taxon>Bacteria</taxon>
        <taxon>Pseudomonadati</taxon>
        <taxon>Pseudomonadota</taxon>
        <taxon>Betaproteobacteria</taxon>
        <taxon>Burkholderiales</taxon>
        <taxon>Aquabacterium</taxon>
    </lineage>
</organism>
<proteinExistence type="predicted"/>
<evidence type="ECO:0000256" key="1">
    <source>
        <dbReference type="SAM" id="SignalP"/>
    </source>
</evidence>
<comment type="caution">
    <text evidence="2">The sequence shown here is derived from an EMBL/GenBank/DDBJ whole genome shotgun (WGS) entry which is preliminary data.</text>
</comment>
<protein>
    <submittedName>
        <fullName evidence="2">Uncharacterized protein</fullName>
    </submittedName>
</protein>
<keyword evidence="1" id="KW-0732">Signal</keyword>
<dbReference type="Proteomes" id="UP000269265">
    <property type="component" value="Unassembled WGS sequence"/>
</dbReference>
<accession>A0A3R8T039</accession>
<dbReference type="EMBL" id="RSED01000016">
    <property type="protein sequence ID" value="RRS02995.1"/>
    <property type="molecule type" value="Genomic_DNA"/>
</dbReference>
<dbReference type="AlphaFoldDB" id="A0A3R8T039"/>